<gene>
    <name evidence="1" type="ORF">CTRI78_v004887</name>
</gene>
<keyword evidence="2" id="KW-1185">Reference proteome</keyword>
<evidence type="ECO:0000313" key="2">
    <source>
        <dbReference type="Proteomes" id="UP000295703"/>
    </source>
</evidence>
<comment type="caution">
    <text evidence="1">The sequence shown here is derived from an EMBL/GenBank/DDBJ whole genome shotgun (WGS) entry which is preliminary data.</text>
</comment>
<dbReference type="EMBL" id="RYZW01000038">
    <property type="protein sequence ID" value="TDZ60562.1"/>
    <property type="molecule type" value="Genomic_DNA"/>
</dbReference>
<sequence length="54" mass="6044">MMERNVSAVRARGSRSRLRSQATMLGCRRWIALDWAVHDGGDDGDDEAEEGVPR</sequence>
<dbReference type="AlphaFoldDB" id="A0A4R8RN01"/>
<protein>
    <submittedName>
        <fullName evidence="1">Uncharacterized protein</fullName>
    </submittedName>
</protein>
<evidence type="ECO:0000313" key="1">
    <source>
        <dbReference type="EMBL" id="TDZ60562.1"/>
    </source>
</evidence>
<organism evidence="1 2">
    <name type="scientific">Colletotrichum trifolii</name>
    <dbReference type="NCBI Taxonomy" id="5466"/>
    <lineage>
        <taxon>Eukaryota</taxon>
        <taxon>Fungi</taxon>
        <taxon>Dikarya</taxon>
        <taxon>Ascomycota</taxon>
        <taxon>Pezizomycotina</taxon>
        <taxon>Sordariomycetes</taxon>
        <taxon>Hypocreomycetidae</taxon>
        <taxon>Glomerellales</taxon>
        <taxon>Glomerellaceae</taxon>
        <taxon>Colletotrichum</taxon>
        <taxon>Colletotrichum orbiculare species complex</taxon>
    </lineage>
</organism>
<accession>A0A4R8RN01</accession>
<reference evidence="1 2" key="1">
    <citation type="submission" date="2018-12" db="EMBL/GenBank/DDBJ databases">
        <title>Genome sequence and assembly of Colletotrichum trifolii.</title>
        <authorList>
            <person name="Gan P."/>
            <person name="Shirasu K."/>
        </authorList>
    </citation>
    <scope>NUCLEOTIDE SEQUENCE [LARGE SCALE GENOMIC DNA]</scope>
    <source>
        <strain evidence="1 2">543-2</strain>
    </source>
</reference>
<name>A0A4R8RN01_COLTR</name>
<proteinExistence type="predicted"/>
<dbReference type="Proteomes" id="UP000295703">
    <property type="component" value="Unassembled WGS sequence"/>
</dbReference>